<dbReference type="SUPFAM" id="SSF55083">
    <property type="entry name" value="6-hydroxymethyl-7,8-dihydropterin pyrophosphokinase, HPPK"/>
    <property type="match status" value="1"/>
</dbReference>
<gene>
    <name evidence="1" type="ORF">F6I34_09655</name>
</gene>
<feature type="non-terminal residue" evidence="1">
    <location>
        <position position="1"/>
    </location>
</feature>
<dbReference type="AlphaFoldDB" id="A0A5N1BEN9"/>
<name>A0A5N1BEN9_9LACT</name>
<organism evidence="1 2">
    <name type="scientific">Aerococcus tenax</name>
    <dbReference type="NCBI Taxonomy" id="3078812"/>
    <lineage>
        <taxon>Bacteria</taxon>
        <taxon>Bacillati</taxon>
        <taxon>Bacillota</taxon>
        <taxon>Bacilli</taxon>
        <taxon>Lactobacillales</taxon>
        <taxon>Aerococcaceae</taxon>
        <taxon>Aerococcus</taxon>
    </lineage>
</organism>
<dbReference type="EMBL" id="VYVN01000055">
    <property type="protein sequence ID" value="KAA9237331.1"/>
    <property type="molecule type" value="Genomic_DNA"/>
</dbReference>
<accession>A0A5N1BEN9</accession>
<reference evidence="2" key="1">
    <citation type="submission" date="2019-09" db="EMBL/GenBank/DDBJ databases">
        <title>Draft genome sequence assemblies of isolates from the urinary tract.</title>
        <authorList>
            <person name="Mores C.R."/>
            <person name="Putonti C."/>
            <person name="Wolfe A.J."/>
        </authorList>
    </citation>
    <scope>NUCLEOTIDE SEQUENCE [LARGE SCALE GENOMIC DNA]</scope>
    <source>
        <strain evidence="2">UMB8614</strain>
    </source>
</reference>
<dbReference type="InterPro" id="IPR035907">
    <property type="entry name" value="Hppk_sf"/>
</dbReference>
<evidence type="ECO:0000313" key="2">
    <source>
        <dbReference type="Proteomes" id="UP000326476"/>
    </source>
</evidence>
<keyword evidence="2" id="KW-1185">Reference proteome</keyword>
<sequence>VLGPLKEIAPNKMHPIYKKTVSELYQDLIDRNQ</sequence>
<dbReference type="Proteomes" id="UP000326476">
    <property type="component" value="Unassembled WGS sequence"/>
</dbReference>
<evidence type="ECO:0000313" key="1">
    <source>
        <dbReference type="EMBL" id="KAA9237331.1"/>
    </source>
</evidence>
<comment type="caution">
    <text evidence="1">The sequence shown here is derived from an EMBL/GenBank/DDBJ whole genome shotgun (WGS) entry which is preliminary data.</text>
</comment>
<protein>
    <submittedName>
        <fullName evidence="1">2-amino-4-hydroxy-6-hydroxymethyldihydropteridine diphosphokinase</fullName>
    </submittedName>
</protein>
<proteinExistence type="predicted"/>